<protein>
    <submittedName>
        <fullName evidence="1">Pkd domain containing protein</fullName>
    </submittedName>
</protein>
<evidence type="ECO:0000313" key="1">
    <source>
        <dbReference type="EMBL" id="KAL0941999.1"/>
    </source>
</evidence>
<organism evidence="1 2">
    <name type="scientific">Colletotrichum truncatum</name>
    <name type="common">Anthracnose fungus</name>
    <name type="synonym">Colletotrichum capsici</name>
    <dbReference type="NCBI Taxonomy" id="5467"/>
    <lineage>
        <taxon>Eukaryota</taxon>
        <taxon>Fungi</taxon>
        <taxon>Dikarya</taxon>
        <taxon>Ascomycota</taxon>
        <taxon>Pezizomycotina</taxon>
        <taxon>Sordariomycetes</taxon>
        <taxon>Hypocreomycetidae</taxon>
        <taxon>Glomerellales</taxon>
        <taxon>Glomerellaceae</taxon>
        <taxon>Colletotrichum</taxon>
        <taxon>Colletotrichum truncatum species complex</taxon>
    </lineage>
</organism>
<accession>A0ACC3ZCY4</accession>
<dbReference type="Proteomes" id="UP000805649">
    <property type="component" value="Unassembled WGS sequence"/>
</dbReference>
<reference evidence="1 2" key="1">
    <citation type="journal article" date="2020" name="Phytopathology">
        <title>Genome Sequence Resources of Colletotrichum truncatum, C. plurivorum, C. musicola, and C. sojae: Four Species Pathogenic to Soybean (Glycine max).</title>
        <authorList>
            <person name="Rogerio F."/>
            <person name="Boufleur T.R."/>
            <person name="Ciampi-Guillardi M."/>
            <person name="Sukno S.A."/>
            <person name="Thon M.R."/>
            <person name="Massola Junior N.S."/>
            <person name="Baroncelli R."/>
        </authorList>
    </citation>
    <scope>NUCLEOTIDE SEQUENCE [LARGE SCALE GENOMIC DNA]</scope>
    <source>
        <strain evidence="1 2">CMES1059</strain>
    </source>
</reference>
<gene>
    <name evidence="1" type="ORF">CTRU02_204762</name>
</gene>
<evidence type="ECO:0000313" key="2">
    <source>
        <dbReference type="Proteomes" id="UP000805649"/>
    </source>
</evidence>
<sequence length="664" mass="72300">MAGSHRAWSLLGAVLTIGFCTRTAHADLCAPLTSDGPVLVTPNCTDANFTPIIDGEMDQPLPIAHRRVSGYINETGIRFTISLPKKDLWEGRFFQLVYPTQTENATDETIAFGADSGGYTVQLGGGTGYQANAAVAKLSRQVASTYYQHNGSIYGYIYGGSGGSLQTAGAMENTQDVWNGAVPIIQAIPISFMNNPTPRGLAGIVLRNKSAEIEDALKPGGSMDPYANLNPVQHQILEEVTKLGNPLESWQDFDAIADMTDLSKLNYDVRGIDTTYADDFWNTEGYLGTEKSPLGDLLRSRLVNQSATITSITYVDGKPTNVTIDNVPPQDLHLGLDFALYSKNGTEIGLIRGALNGSTIAVEAVTSSEVLHSLKEGLQVRVDNRWFIAMHAYYRHQVPSRDGYYAWDYLRNSSGAPVYVQRPIETSVLIAKAAAGGGTHTGKIRCKIIVIDNLLDEQAYPWHADWYRGQVVKSLGDTLDQNYRLWYNEHADHDFGAVTGARASRVIEFTGLYQQALRDLAMWVEKGQEPPRSTNYTISPDAQVKVPANVSERYGIQPSVTLSLNGTNRFEAASQAPVSMTVHAEVPPNTGSIVAVEWDYLGIGEFVSSPLGAAVTPLSMTSNYTYSQPGTYFPAVRITSQREGNMTSPFGRVSNLGRGQVIVS</sequence>
<name>A0ACC3ZCY4_COLTU</name>
<dbReference type="EMBL" id="VUJX02000002">
    <property type="protein sequence ID" value="KAL0941999.1"/>
    <property type="molecule type" value="Genomic_DNA"/>
</dbReference>
<keyword evidence="2" id="KW-1185">Reference proteome</keyword>
<comment type="caution">
    <text evidence="1">The sequence shown here is derived from an EMBL/GenBank/DDBJ whole genome shotgun (WGS) entry which is preliminary data.</text>
</comment>
<proteinExistence type="predicted"/>